<protein>
    <recommendedName>
        <fullName evidence="4">NAB domain-containing protein</fullName>
    </recommendedName>
</protein>
<feature type="domain" description="NAB" evidence="4">
    <location>
        <begin position="10"/>
        <end position="90"/>
    </location>
</feature>
<dbReference type="PANTHER" id="PTHR31631:SF3">
    <property type="entry name" value="PROTEIN NETWORKED 2B"/>
    <property type="match status" value="1"/>
</dbReference>
<sequence>MLQRAASNAYSWWWASHVRTKQSKWLEQNLQDMEEKVNITLKIIDHGGDSFAQRAEMYYRKRPEIISFVEESFRSYRALAERYDHLSRELQSANRTIATAFPERVQFAMDVDDHEEEDDVPQTSTSSSTNTTDPNQSEAKRSSIPKVPKIPNNDFRSPSMLISRKGPPSLRRLASSAKAAAAAAASVASSGLMKTEALEEIDSLQKGILALQTEKEFVKSMYEHGYQKFWDIEDQITDMQKRVSSLQDEFGIGSVIADDEARTLMAATALKSCQETLAKLQEKQEKSAEEARVEQQRIKEAHERFETLRAKFLPKETQSNSLDEEIMGSGIDEHDAEMLRKKIKEELEMRSDSSLTVTELAEKIDELVNKVVTLETAVSSQNALVKRLGSETDQLQAHVRSLEEGKEILKEGSENMNKRLSVLEEELTKVKELNQSFKVQSSNLHTHFTEASCNLDHLSEKLHSVKHDEEVENLRTSQEVIEVSDAEPEKDIGENTTKTDDGNDLVVSKDVVEVDEKKEENESNQSSNPSHVTVKSEELEAEKEEETGQPNWRQLFLKGLEDREKILLEEYTSVLQDYKEVKKKLSDMENKNRDSIFELAMQIRELKSDVASKDEELKNLKQKFEFPPMNPDESPFTCSTEYKYATNQEASGEGITQAAISPISDIPSLNLDRDSVSELGDTNVESLENLIESEDNLKSTIVKDEQITVKEKQADARPQSVSSSTIEEKFRSDIDGLLEENLEFWLRFSTSVHQIQKFEASIEDLHLELKKLKERNNRKPEGIVSNQHSLQSDARPIYRHLREIQTEMQLWFEHNAVLKDELHGRFSSLCNIHNEISRMSSASSRAEKPELSDYQAAKFQGEVLNMKQENNKVADELNVGLNRVRGLKLEVEKTLVKLNGELGISAARNDHHSAMKHSTHRPRIPLRSFLFGVKLKRQKPSIFSCVSPALQKQYSDLAAAGPPPT</sequence>
<dbReference type="eggNOG" id="ENOG502QQVH">
    <property type="taxonomic scope" value="Eukaryota"/>
</dbReference>
<evidence type="ECO:0000256" key="2">
    <source>
        <dbReference type="SAM" id="Coils"/>
    </source>
</evidence>
<reference evidence="6" key="1">
    <citation type="submission" date="2013-01" db="EMBL/GenBank/DDBJ databases">
        <title>Draft Genome Sequence of a Mulberry Tree, Morus notabilis C.K. Schneid.</title>
        <authorList>
            <person name="He N."/>
            <person name="Zhao S."/>
        </authorList>
    </citation>
    <scope>NUCLEOTIDE SEQUENCE</scope>
</reference>
<organism evidence="5 6">
    <name type="scientific">Morus notabilis</name>
    <dbReference type="NCBI Taxonomy" id="981085"/>
    <lineage>
        <taxon>Eukaryota</taxon>
        <taxon>Viridiplantae</taxon>
        <taxon>Streptophyta</taxon>
        <taxon>Embryophyta</taxon>
        <taxon>Tracheophyta</taxon>
        <taxon>Spermatophyta</taxon>
        <taxon>Magnoliopsida</taxon>
        <taxon>eudicotyledons</taxon>
        <taxon>Gunneridae</taxon>
        <taxon>Pentapetalae</taxon>
        <taxon>rosids</taxon>
        <taxon>fabids</taxon>
        <taxon>Rosales</taxon>
        <taxon>Moraceae</taxon>
        <taxon>Moreae</taxon>
        <taxon>Morus</taxon>
    </lineage>
</organism>
<dbReference type="Pfam" id="PF24918">
    <property type="entry name" value="NET2A_C"/>
    <property type="match status" value="1"/>
</dbReference>
<evidence type="ECO:0000256" key="3">
    <source>
        <dbReference type="SAM" id="MobiDB-lite"/>
    </source>
</evidence>
<feature type="compositionally biased region" description="Basic and acidic residues" evidence="3">
    <location>
        <begin position="510"/>
        <end position="521"/>
    </location>
</feature>
<dbReference type="GO" id="GO:0003779">
    <property type="term" value="F:actin binding"/>
    <property type="evidence" value="ECO:0007669"/>
    <property type="project" value="InterPro"/>
</dbReference>
<dbReference type="InterPro" id="IPR011684">
    <property type="entry name" value="NAB"/>
</dbReference>
<dbReference type="OrthoDB" id="616075at2759"/>
<feature type="coiled-coil region" evidence="2">
    <location>
        <begin position="270"/>
        <end position="311"/>
    </location>
</feature>
<dbReference type="Proteomes" id="UP000030645">
    <property type="component" value="Unassembled WGS sequence"/>
</dbReference>
<dbReference type="AlphaFoldDB" id="W9QWD9"/>
<feature type="region of interest" description="Disordered" evidence="3">
    <location>
        <begin position="113"/>
        <end position="167"/>
    </location>
</feature>
<evidence type="ECO:0000313" key="5">
    <source>
        <dbReference type="EMBL" id="EXB22545.1"/>
    </source>
</evidence>
<keyword evidence="6" id="KW-1185">Reference proteome</keyword>
<dbReference type="Pfam" id="PF07765">
    <property type="entry name" value="KIP1"/>
    <property type="match status" value="1"/>
</dbReference>
<dbReference type="PROSITE" id="PS51774">
    <property type="entry name" value="NAB"/>
    <property type="match status" value="1"/>
</dbReference>
<dbReference type="InterPro" id="IPR056888">
    <property type="entry name" value="NET2A-D/KIP1-like_dom"/>
</dbReference>
<feature type="compositionally biased region" description="Low complexity" evidence="3">
    <location>
        <begin position="121"/>
        <end position="137"/>
    </location>
</feature>
<feature type="compositionally biased region" description="Basic and acidic residues" evidence="3">
    <location>
        <begin position="487"/>
        <end position="501"/>
    </location>
</feature>
<dbReference type="PANTHER" id="PTHR31631">
    <property type="entry name" value="PROTEIN NETWORKED 2D"/>
    <property type="match status" value="1"/>
</dbReference>
<dbReference type="KEGG" id="mnt:21386453"/>
<feature type="coiled-coil region" evidence="2">
    <location>
        <begin position="568"/>
        <end position="623"/>
    </location>
</feature>
<dbReference type="EMBL" id="KE343296">
    <property type="protein sequence ID" value="EXB22545.1"/>
    <property type="molecule type" value="Genomic_DNA"/>
</dbReference>
<dbReference type="STRING" id="981085.W9QWD9"/>
<dbReference type="Pfam" id="PF25014">
    <property type="entry name" value="NET2A"/>
    <property type="match status" value="1"/>
</dbReference>
<proteinExistence type="predicted"/>
<keyword evidence="1 2" id="KW-0175">Coiled coil</keyword>
<gene>
    <name evidence="5" type="ORF">L484_002899</name>
</gene>
<dbReference type="InterPro" id="IPR056889">
    <property type="entry name" value="NET2A-D/KIP1-like_C"/>
</dbReference>
<accession>W9QWD9</accession>
<evidence type="ECO:0000259" key="4">
    <source>
        <dbReference type="PROSITE" id="PS51774"/>
    </source>
</evidence>
<name>W9QWD9_9ROSA</name>
<evidence type="ECO:0000256" key="1">
    <source>
        <dbReference type="ARBA" id="ARBA00023054"/>
    </source>
</evidence>
<feature type="region of interest" description="Disordered" evidence="3">
    <location>
        <begin position="484"/>
        <end position="549"/>
    </location>
</feature>
<feature type="coiled-coil region" evidence="2">
    <location>
        <begin position="406"/>
        <end position="440"/>
    </location>
</feature>
<evidence type="ECO:0000313" key="6">
    <source>
        <dbReference type="Proteomes" id="UP000030645"/>
    </source>
</evidence>